<evidence type="ECO:0000313" key="2">
    <source>
        <dbReference type="EMBL" id="PII34337.1"/>
    </source>
</evidence>
<dbReference type="InterPro" id="IPR036518">
    <property type="entry name" value="CobE/GbiG_C_sf"/>
</dbReference>
<feature type="domain" description="CobE/GbiG C-terminal" evidence="1">
    <location>
        <begin position="13"/>
        <end position="141"/>
    </location>
</feature>
<gene>
    <name evidence="2" type="ORF">CTI11_21685</name>
</gene>
<dbReference type="Pfam" id="PF01890">
    <property type="entry name" value="CbiG_C"/>
    <property type="match status" value="1"/>
</dbReference>
<reference evidence="2" key="1">
    <citation type="submission" date="2017-10" db="EMBL/GenBank/DDBJ databases">
        <title>Chryseobacterium sp. B5 is a hydrocarbonoclastic and plant growth promoting bacterium.</title>
        <authorList>
            <person name="Thijs S."/>
            <person name="Gkorezis P."/>
            <person name="Van Hamme J."/>
        </authorList>
    </citation>
    <scope>NUCLEOTIDE SEQUENCE</scope>
    <source>
        <strain evidence="2">B5</strain>
    </source>
</reference>
<dbReference type="SUPFAM" id="SSF159664">
    <property type="entry name" value="CobE/GbiG C-terminal domain-like"/>
    <property type="match status" value="1"/>
</dbReference>
<comment type="caution">
    <text evidence="2">The sequence shown here is derived from an EMBL/GenBank/DDBJ whole genome shotgun (WGS) entry which is preliminary data.</text>
</comment>
<sequence>MNPDEAIPHRCGVLGLGLHTDALPHALQALWQRAQAQLPESADAGAARPSPICAVAVLDTKAGHPALAAWMAAVVPTAVLVRVPPGQLPGQPVVTQSPRMLARYGTGSVAEAAALAAAGPHSALSVTRLVADDGSATLALAVGQGGPLNCCLAHASQAKNQGATA</sequence>
<protein>
    <submittedName>
        <fullName evidence="2">Cobalt-precorrin 5A hydrolase</fullName>
    </submittedName>
</protein>
<organism evidence="2">
    <name type="scientific">Chryseobacterium sp. B5</name>
    <dbReference type="NCBI Taxonomy" id="2050562"/>
    <lineage>
        <taxon>Bacteria</taxon>
        <taxon>Pseudomonadati</taxon>
        <taxon>Bacteroidota</taxon>
        <taxon>Flavobacteriia</taxon>
        <taxon>Flavobacteriales</taxon>
        <taxon>Weeksellaceae</taxon>
        <taxon>Chryseobacterium group</taxon>
        <taxon>Chryseobacterium</taxon>
    </lineage>
</organism>
<dbReference type="AlphaFoldDB" id="A0A2G7T5I6"/>
<proteinExistence type="predicted"/>
<dbReference type="Gene3D" id="3.30.420.180">
    <property type="entry name" value="CobE/GbiG C-terminal domain"/>
    <property type="match status" value="1"/>
</dbReference>
<dbReference type="InterPro" id="IPR002750">
    <property type="entry name" value="CobE/GbiG_C"/>
</dbReference>
<dbReference type="GO" id="GO:0009236">
    <property type="term" value="P:cobalamin biosynthetic process"/>
    <property type="evidence" value="ECO:0007669"/>
    <property type="project" value="InterPro"/>
</dbReference>
<accession>A0A2G7T5I6</accession>
<dbReference type="EMBL" id="PEKC01000111">
    <property type="protein sequence ID" value="PII34337.1"/>
    <property type="molecule type" value="Genomic_DNA"/>
</dbReference>
<keyword evidence="2" id="KW-0378">Hydrolase</keyword>
<name>A0A2G7T5I6_9FLAO</name>
<dbReference type="GO" id="GO:0016787">
    <property type="term" value="F:hydrolase activity"/>
    <property type="evidence" value="ECO:0007669"/>
    <property type="project" value="UniProtKB-KW"/>
</dbReference>
<evidence type="ECO:0000259" key="1">
    <source>
        <dbReference type="Pfam" id="PF01890"/>
    </source>
</evidence>